<dbReference type="GO" id="GO:0000155">
    <property type="term" value="F:phosphorelay sensor kinase activity"/>
    <property type="evidence" value="ECO:0007669"/>
    <property type="project" value="InterPro"/>
</dbReference>
<dbReference type="SUPFAM" id="SSF50998">
    <property type="entry name" value="Quinoprotein alcohol dehydrogenase-like"/>
    <property type="match status" value="1"/>
</dbReference>
<dbReference type="SUPFAM" id="SSF63829">
    <property type="entry name" value="Calcium-dependent phosphotriesterase"/>
    <property type="match status" value="1"/>
</dbReference>
<evidence type="ECO:0000256" key="2">
    <source>
        <dbReference type="ARBA" id="ARBA00012438"/>
    </source>
</evidence>
<evidence type="ECO:0000259" key="5">
    <source>
        <dbReference type="PROSITE" id="PS50109"/>
    </source>
</evidence>
<dbReference type="InterPro" id="IPR011123">
    <property type="entry name" value="Y_Y_Y"/>
</dbReference>
<dbReference type="eggNOG" id="COG3292">
    <property type="taxonomic scope" value="Bacteria"/>
</dbReference>
<evidence type="ECO:0000256" key="1">
    <source>
        <dbReference type="ARBA" id="ARBA00000085"/>
    </source>
</evidence>
<keyword evidence="3" id="KW-0597">Phosphoprotein</keyword>
<evidence type="ECO:0000313" key="6">
    <source>
        <dbReference type="EMBL" id="AGW13902.1"/>
    </source>
</evidence>
<keyword evidence="4" id="KW-0812">Transmembrane</keyword>
<dbReference type="PANTHER" id="PTHR43547:SF2">
    <property type="entry name" value="HYBRID SIGNAL TRANSDUCTION HISTIDINE KINASE C"/>
    <property type="match status" value="1"/>
</dbReference>
<dbReference type="OrthoDB" id="9778496at2"/>
<dbReference type="Pfam" id="PF00512">
    <property type="entry name" value="HisKA"/>
    <property type="match status" value="1"/>
</dbReference>
<dbReference type="SUPFAM" id="SSF55785">
    <property type="entry name" value="PYP-like sensor domain (PAS domain)"/>
    <property type="match status" value="1"/>
</dbReference>
<keyword evidence="4" id="KW-0472">Membrane</keyword>
<dbReference type="Pfam" id="PF08448">
    <property type="entry name" value="PAS_4"/>
    <property type="match status" value="1"/>
</dbReference>
<comment type="catalytic activity">
    <reaction evidence="1">
        <text>ATP + protein L-histidine = ADP + protein N-phospho-L-histidine.</text>
        <dbReference type="EC" id="2.7.13.3"/>
    </reaction>
</comment>
<name>T2GDA5_MEGG1</name>
<dbReference type="SUPFAM" id="SSF55874">
    <property type="entry name" value="ATPase domain of HSP90 chaperone/DNA topoisomerase II/histidine kinase"/>
    <property type="match status" value="1"/>
</dbReference>
<dbReference type="InterPro" id="IPR035965">
    <property type="entry name" value="PAS-like_dom_sf"/>
</dbReference>
<dbReference type="InterPro" id="IPR004358">
    <property type="entry name" value="Sig_transdc_His_kin-like_C"/>
</dbReference>
<evidence type="ECO:0000256" key="3">
    <source>
        <dbReference type="ARBA" id="ARBA00022553"/>
    </source>
</evidence>
<dbReference type="Gene3D" id="1.10.287.130">
    <property type="match status" value="1"/>
</dbReference>
<proteinExistence type="predicted"/>
<reference evidence="7" key="2">
    <citation type="submission" date="2013-07" db="EMBL/GenBank/DDBJ databases">
        <authorList>
            <person name="Morais-Silva F.O."/>
            <person name="Rezende A.M."/>
            <person name="Pimentel C."/>
            <person name="Resende D.M."/>
            <person name="Santos C.I."/>
            <person name="Clemente C."/>
            <person name="de Oliveira L.M."/>
            <person name="da Silva S.M."/>
            <person name="Costa D.A."/>
            <person name="Varela-Raposo A."/>
            <person name="Horacio E.C.A."/>
            <person name="Matos M."/>
            <person name="Flores O."/>
            <person name="Ruiz J.C."/>
            <person name="Rodrigues-Pousada C."/>
        </authorList>
    </citation>
    <scope>NUCLEOTIDE SEQUENCE [LARGE SCALE GENOMIC DNA]</scope>
    <source>
        <strain evidence="7">ATCC 19364 / DSM 1382 / NCIMB 9332 / VKM B-1759</strain>
    </source>
</reference>
<dbReference type="SMART" id="SM00388">
    <property type="entry name" value="HisKA"/>
    <property type="match status" value="1"/>
</dbReference>
<dbReference type="InterPro" id="IPR015943">
    <property type="entry name" value="WD40/YVTN_repeat-like_dom_sf"/>
</dbReference>
<dbReference type="InterPro" id="IPR011110">
    <property type="entry name" value="Reg_prop"/>
</dbReference>
<feature type="transmembrane region" description="Helical" evidence="4">
    <location>
        <begin position="791"/>
        <end position="811"/>
    </location>
</feature>
<protein>
    <recommendedName>
        <fullName evidence="2">histidine kinase</fullName>
        <ecNumber evidence="2">2.7.13.3</ecNumber>
    </recommendedName>
</protein>
<dbReference type="InterPro" id="IPR036890">
    <property type="entry name" value="HATPase_C_sf"/>
</dbReference>
<dbReference type="PANTHER" id="PTHR43547">
    <property type="entry name" value="TWO-COMPONENT HISTIDINE KINASE"/>
    <property type="match status" value="1"/>
</dbReference>
<dbReference type="InterPro" id="IPR003661">
    <property type="entry name" value="HisK_dim/P_dom"/>
</dbReference>
<dbReference type="EMBL" id="CP006585">
    <property type="protein sequence ID" value="AGW13902.1"/>
    <property type="molecule type" value="Genomic_DNA"/>
</dbReference>
<dbReference type="Pfam" id="PF07495">
    <property type="entry name" value="Y_Y_Y"/>
    <property type="match status" value="1"/>
</dbReference>
<dbReference type="Pfam" id="PF02518">
    <property type="entry name" value="HATPase_c"/>
    <property type="match status" value="1"/>
</dbReference>
<accession>T2GDA5</accession>
<dbReference type="InterPro" id="IPR013783">
    <property type="entry name" value="Ig-like_fold"/>
</dbReference>
<dbReference type="Gene3D" id="2.60.40.10">
    <property type="entry name" value="Immunoglobulins"/>
    <property type="match status" value="1"/>
</dbReference>
<dbReference type="EC" id="2.7.13.3" evidence="2"/>
<dbReference type="InterPro" id="IPR005467">
    <property type="entry name" value="His_kinase_dom"/>
</dbReference>
<sequence>MVLLVVMGAGLAGPGTASTLPVDLRFERIGLEQGLSQASVLSSVKDSQGFLWFGTYDGLNRYDGLNFHVYQSRDESGRGLSDDGIRTLVVDAQGVLWAATSAGGVNRYNREDDSFTAFMHDPNNPGSLSSNEIEALLVDAQGVLWVGTSNGIDRMQPDGSFVHLEPSRADGSPVHLRAVKALAQDEHGRIWAGSEESLLCLTPQGEVLAEYGQAPGASGKPLAVGTIQCLLTESRDGVWIGGSDGLYHLDPAAGEGASYLAGDSVKFLFRDSRGILWVGTDAGLARRLPAATAGETDSFLRYRRNPFDPHSLSSDDVYSMLEDDSGILWLGTYTEGLCKMNPRTQEFHLIRSEPWHEDWISDSNVNAVLQDEHGILWLGTTYGGLNRVDLATRQVQVYRAGMGSFPAQEVRSLALDKEGRLWLGTSDAGVLQLDRTTGEFIQHAHNKKNPQSLGHNNVYCIYDDGQDSLWIGLSKAGLNRLDKRTGLVERFDADPGNPDALQHKRVRVILEHGGRLWLGTSGGLHLLDRETGRFRHWEHDPKNPHSLLDDKVTALLAGPGPDTLWVGTNSGLCLFDLAAEQFFPFTPAQGCEFPNLFIAAMLKDGVGDLWVSTFKGLSRFTPMTREVRNYTPLEGLQGYEFMERSAFRNATGEMFFGGLKGLTWFHPDRILPNPHLPPVVLTGVSIMNAPMATKENVTLLREVTLSHRDVLFRFSFAALDFSAPFKNTVAYMLEGFDQDWITTRPGWSASYTSIEPGQYRFRARAANSDGAWNPQELQLVVHILPPFWQTAWFRVLLGVAALTALYLFYSLRVRLIKQHNRRLEDLVAERTKSLAITHAQLQGIMQHAPCAIALKDALRRYTLINPQFENFFQTCQDIVHERTDAEIFDKETVALLSAADQEAWDLGKSAIFEMAYANRLLLVQQVAFRDAHGEPYALCGIALDVTEKKQLEAEALRAGQLASIGELAAGVAHEINNPITGIINYTQLLQDGYGSDIPDMTQKILLLADRVATIARGLLSYSRSDREKPKPADLREVVTDSLSLSRYRFEKEGFHVEVELPDTLPHVQCRARELQQVLLNLLSNAFHALKEKRLKDDATRLTCTVRVYVPDEKSDHVRLEVHDTGVGIPAAHLGKVCQPFFTTKPRNEGTGLGLSISSNIVARHDGLLTVASEEGRYTVVQVDLPALAQDGSV</sequence>
<dbReference type="InterPro" id="IPR011047">
    <property type="entry name" value="Quinoprotein_ADH-like_sf"/>
</dbReference>
<dbReference type="RefSeq" id="WP_021760830.1">
    <property type="nucleotide sequence ID" value="NC_022444.1"/>
</dbReference>
<dbReference type="HOGENOM" id="CLU_000445_28_2_7"/>
<dbReference type="eggNOG" id="COG2202">
    <property type="taxonomic scope" value="Bacteria"/>
</dbReference>
<dbReference type="Gene3D" id="3.30.450.20">
    <property type="entry name" value="PAS domain"/>
    <property type="match status" value="1"/>
</dbReference>
<dbReference type="KEGG" id="dgg:DGI_2140"/>
<dbReference type="PRINTS" id="PR00344">
    <property type="entry name" value="BCTRLSENSOR"/>
</dbReference>
<dbReference type="Gene3D" id="3.30.565.10">
    <property type="entry name" value="Histidine kinase-like ATPase, C-terminal domain"/>
    <property type="match status" value="1"/>
</dbReference>
<keyword evidence="7" id="KW-1185">Reference proteome</keyword>
<dbReference type="CDD" id="cd00082">
    <property type="entry name" value="HisKA"/>
    <property type="match status" value="1"/>
</dbReference>
<dbReference type="InterPro" id="IPR036097">
    <property type="entry name" value="HisK_dim/P_sf"/>
</dbReference>
<dbReference type="SUPFAM" id="SSF47384">
    <property type="entry name" value="Homodimeric domain of signal transducing histidine kinase"/>
    <property type="match status" value="1"/>
</dbReference>
<dbReference type="STRING" id="1121448.DGI_2140"/>
<dbReference type="Gene3D" id="2.130.10.10">
    <property type="entry name" value="YVTN repeat-like/Quinoprotein amine dehydrogenase"/>
    <property type="match status" value="3"/>
</dbReference>
<organism evidence="6 7">
    <name type="scientific">Megalodesulfovibrio gigas (strain ATCC 19364 / DSM 1382 / NCIMB 9332 / VKM B-1759)</name>
    <name type="common">Desulfovibrio gigas</name>
    <dbReference type="NCBI Taxonomy" id="1121448"/>
    <lineage>
        <taxon>Bacteria</taxon>
        <taxon>Pseudomonadati</taxon>
        <taxon>Thermodesulfobacteriota</taxon>
        <taxon>Desulfovibrionia</taxon>
        <taxon>Desulfovibrionales</taxon>
        <taxon>Desulfovibrionaceae</taxon>
        <taxon>Megalodesulfovibrio</taxon>
    </lineage>
</organism>
<dbReference type="SMART" id="SM00387">
    <property type="entry name" value="HATPase_c"/>
    <property type="match status" value="1"/>
</dbReference>
<feature type="domain" description="Histidine kinase" evidence="5">
    <location>
        <begin position="970"/>
        <end position="1188"/>
    </location>
</feature>
<reference evidence="6 7" key="1">
    <citation type="journal article" date="2013" name="J. Bacteriol.">
        <title>Roles of HynAB and Ech, the only two hydrogenases found in the model sulfate reducer Desulfovibrio gigas.</title>
        <authorList>
            <person name="Morais-Silva F.O."/>
            <person name="Santos C.I."/>
            <person name="Rodrigues R."/>
            <person name="Pereira I.A."/>
            <person name="Rodrigues-Pousada C."/>
        </authorList>
    </citation>
    <scope>NUCLEOTIDE SEQUENCE [LARGE SCALE GENOMIC DNA]</scope>
    <source>
        <strain evidence="7">ATCC 19364 / DSM 1382 / NCIMB 9332 / VKM B-1759</strain>
    </source>
</reference>
<gene>
    <name evidence="6" type="ORF">DGI_2140</name>
</gene>
<evidence type="ECO:0000256" key="4">
    <source>
        <dbReference type="SAM" id="Phobius"/>
    </source>
</evidence>
<dbReference type="PROSITE" id="PS50109">
    <property type="entry name" value="HIS_KIN"/>
    <property type="match status" value="1"/>
</dbReference>
<evidence type="ECO:0000313" key="7">
    <source>
        <dbReference type="Proteomes" id="UP000016587"/>
    </source>
</evidence>
<dbReference type="AlphaFoldDB" id="T2GDA5"/>
<dbReference type="Proteomes" id="UP000016587">
    <property type="component" value="Chromosome"/>
</dbReference>
<dbReference type="InterPro" id="IPR013656">
    <property type="entry name" value="PAS_4"/>
</dbReference>
<dbReference type="Pfam" id="PF07494">
    <property type="entry name" value="Reg_prop"/>
    <property type="match status" value="6"/>
</dbReference>
<dbReference type="eggNOG" id="COG4191">
    <property type="taxonomic scope" value="Bacteria"/>
</dbReference>
<keyword evidence="4" id="KW-1133">Transmembrane helix</keyword>
<dbReference type="InterPro" id="IPR003594">
    <property type="entry name" value="HATPase_dom"/>
</dbReference>
<dbReference type="PATRIC" id="fig|1121448.10.peg.2096"/>